<dbReference type="Gene3D" id="3.50.50.60">
    <property type="entry name" value="FAD/NAD(P)-binding domain"/>
    <property type="match status" value="2"/>
</dbReference>
<dbReference type="InterPro" id="IPR036188">
    <property type="entry name" value="FAD/NAD-bd_sf"/>
</dbReference>
<name>A0A1E4TFB0_9ASCO</name>
<proteinExistence type="inferred from homology"/>
<sequence length="549" mass="62516">MVAKSFEHDPQWVAIDESKMMCHPRKLRMICIGAGYSGLILEQRITHKYKLDYIDYKIYEKNADVGGTWYENRYPGVACDIPAHSYSFDFAPNPYWSKYYATGPEIYEYIKVVTKQYNLDRAVSFLSRVVSTTWDEKSSQWQLEIEVTQRDGSVKTIKDVCDILVDGSGVLNKWKWPDIKGLKAFKGELLHSARYNEDIDLTDKRCLVIGNGSSAIQIVPAIQPKVAKLYTTFRNRTWLTPAIAPPGGDLSRGNFEFTLEEMQEFADNPDKLRAYRAEIEHQMGAVIKDIMRAGSAASDMYRDICIKLAEKAMSKKPELLNKLLPTWAPGCRRLTPGFGYLEALQEDNVEIQFQGVKEIGSDWAKFDDGTVIDNLDVIICATGFDVSFSPQWTCTGRGGQTLNKLWADIPMAYMGVMAPHMPNYFVMNGPNSPVAHGSVLTTANFAIDWMFKVIDKLAKEEIKSVCPNEQAVHEYNVYIHELLKGSVWAGDCTAWYKYHGYVTALYPGSTYHYMKLLENPRWEDFDYRYTSINRYSYLGNGTTRLQNGS</sequence>
<keyword evidence="4" id="KW-0560">Oxidoreductase</keyword>
<gene>
    <name evidence="5" type="ORF">CANCADRAFT_44095</name>
</gene>
<protein>
    <recommendedName>
        <fullName evidence="7">FAD/NAD(P)-binding domain-containing protein</fullName>
    </recommendedName>
</protein>
<dbReference type="Proteomes" id="UP000095023">
    <property type="component" value="Unassembled WGS sequence"/>
</dbReference>
<evidence type="ECO:0000313" key="6">
    <source>
        <dbReference type="Proteomes" id="UP000095023"/>
    </source>
</evidence>
<comment type="similarity">
    <text evidence="1">Belongs to the FAD-binding monooxygenase family.</text>
</comment>
<evidence type="ECO:0008006" key="7">
    <source>
        <dbReference type="Google" id="ProtNLM"/>
    </source>
</evidence>
<dbReference type="InterPro" id="IPR020946">
    <property type="entry name" value="Flavin_mOase-like"/>
</dbReference>
<keyword evidence="2" id="KW-0285">Flavoprotein</keyword>
<dbReference type="PANTHER" id="PTHR42877:SF11">
    <property type="entry name" value="MONOOXYGENASE, PUTATIVE (AFU_ORTHOLOGUE AFUA_6G13790)-RELATED"/>
    <property type="match status" value="1"/>
</dbReference>
<keyword evidence="6" id="KW-1185">Reference proteome</keyword>
<dbReference type="PANTHER" id="PTHR42877">
    <property type="entry name" value="L-ORNITHINE N(5)-MONOOXYGENASE-RELATED"/>
    <property type="match status" value="1"/>
</dbReference>
<evidence type="ECO:0000313" key="5">
    <source>
        <dbReference type="EMBL" id="ODV90440.1"/>
    </source>
</evidence>
<dbReference type="EMBL" id="KV453842">
    <property type="protein sequence ID" value="ODV90440.1"/>
    <property type="molecule type" value="Genomic_DNA"/>
</dbReference>
<evidence type="ECO:0000256" key="4">
    <source>
        <dbReference type="ARBA" id="ARBA00023002"/>
    </source>
</evidence>
<dbReference type="Pfam" id="PF00743">
    <property type="entry name" value="FMO-like"/>
    <property type="match status" value="1"/>
</dbReference>
<dbReference type="GO" id="GO:0004499">
    <property type="term" value="F:N,N-dimethylaniline monooxygenase activity"/>
    <property type="evidence" value="ECO:0007669"/>
    <property type="project" value="InterPro"/>
</dbReference>
<accession>A0A1E4TFB0</accession>
<evidence type="ECO:0000256" key="2">
    <source>
        <dbReference type="ARBA" id="ARBA00022630"/>
    </source>
</evidence>
<evidence type="ECO:0000256" key="1">
    <source>
        <dbReference type="ARBA" id="ARBA00010139"/>
    </source>
</evidence>
<dbReference type="AlphaFoldDB" id="A0A1E4TFB0"/>
<keyword evidence="3" id="KW-0274">FAD</keyword>
<dbReference type="GO" id="GO:0050660">
    <property type="term" value="F:flavin adenine dinucleotide binding"/>
    <property type="evidence" value="ECO:0007669"/>
    <property type="project" value="InterPro"/>
</dbReference>
<reference evidence="6" key="1">
    <citation type="submission" date="2016-02" db="EMBL/GenBank/DDBJ databases">
        <title>Comparative genomics of biotechnologically important yeasts.</title>
        <authorList>
            <consortium name="DOE Joint Genome Institute"/>
            <person name="Riley R."/>
            <person name="Haridas S."/>
            <person name="Wolfe K.H."/>
            <person name="Lopes M.R."/>
            <person name="Hittinger C.T."/>
            <person name="Goker M."/>
            <person name="Salamov A."/>
            <person name="Wisecaver J."/>
            <person name="Long T.M."/>
            <person name="Aerts A.L."/>
            <person name="Barry K."/>
            <person name="Choi C."/>
            <person name="Clum A."/>
            <person name="Coughlan A.Y."/>
            <person name="Deshpande S."/>
            <person name="Douglass A.P."/>
            <person name="Hanson S.J."/>
            <person name="Klenk H.-P."/>
            <person name="Labutti K."/>
            <person name="Lapidus A."/>
            <person name="Lindquist E."/>
            <person name="Lipzen A."/>
            <person name="Meier-Kolthoff J.P."/>
            <person name="Ohm R.A."/>
            <person name="Otillar R.P."/>
            <person name="Pangilinan J."/>
            <person name="Peng Y."/>
            <person name="Rokas A."/>
            <person name="Rosa C.A."/>
            <person name="Scheuner C."/>
            <person name="Sibirny A.A."/>
            <person name="Slot J.C."/>
            <person name="Stielow J.B."/>
            <person name="Sun H."/>
            <person name="Kurtzman C.P."/>
            <person name="Blackwell M."/>
            <person name="Jeffries T.W."/>
            <person name="Grigoriev I.V."/>
        </authorList>
    </citation>
    <scope>NUCLEOTIDE SEQUENCE [LARGE SCALE GENOMIC DNA]</scope>
    <source>
        <strain evidence="6">NRRL Y-17796</strain>
    </source>
</reference>
<evidence type="ECO:0000256" key="3">
    <source>
        <dbReference type="ARBA" id="ARBA00022827"/>
    </source>
</evidence>
<organism evidence="5 6">
    <name type="scientific">Tortispora caseinolytica NRRL Y-17796</name>
    <dbReference type="NCBI Taxonomy" id="767744"/>
    <lineage>
        <taxon>Eukaryota</taxon>
        <taxon>Fungi</taxon>
        <taxon>Dikarya</taxon>
        <taxon>Ascomycota</taxon>
        <taxon>Saccharomycotina</taxon>
        <taxon>Trigonopsidomycetes</taxon>
        <taxon>Trigonopsidales</taxon>
        <taxon>Trigonopsidaceae</taxon>
        <taxon>Tortispora</taxon>
    </lineage>
</organism>
<dbReference type="InterPro" id="IPR051209">
    <property type="entry name" value="FAD-bind_Monooxygenase_sf"/>
</dbReference>
<dbReference type="SUPFAM" id="SSF51905">
    <property type="entry name" value="FAD/NAD(P)-binding domain"/>
    <property type="match status" value="3"/>
</dbReference>
<dbReference type="GO" id="GO:0050661">
    <property type="term" value="F:NADP binding"/>
    <property type="evidence" value="ECO:0007669"/>
    <property type="project" value="InterPro"/>
</dbReference>
<dbReference type="OrthoDB" id="74360at2759"/>